<evidence type="ECO:0000313" key="2">
    <source>
        <dbReference type="Proteomes" id="UP000017820"/>
    </source>
</evidence>
<gene>
    <name evidence="1" type="ORF">PL2TA16_02138</name>
</gene>
<dbReference type="RefSeq" id="WP_023397008.1">
    <property type="nucleotide sequence ID" value="NZ_AUSV01000002.1"/>
</dbReference>
<proteinExistence type="predicted"/>
<dbReference type="Proteomes" id="UP000017820">
    <property type="component" value="Unassembled WGS sequence"/>
</dbReference>
<dbReference type="PATRIC" id="fig|1353533.3.peg.26"/>
<evidence type="ECO:0000313" key="1">
    <source>
        <dbReference type="EMBL" id="ESP95395.1"/>
    </source>
</evidence>
<dbReference type="Pfam" id="PF10689">
    <property type="entry name" value="DUF2496"/>
    <property type="match status" value="1"/>
</dbReference>
<dbReference type="InterPro" id="IPR019630">
    <property type="entry name" value="DUF2496_YbaM-rel"/>
</dbReference>
<accession>V4HX56</accession>
<dbReference type="AlphaFoldDB" id="V4HX56"/>
<dbReference type="EMBL" id="AUSV01000002">
    <property type="protein sequence ID" value="ESP95395.1"/>
    <property type="molecule type" value="Genomic_DNA"/>
</dbReference>
<comment type="caution">
    <text evidence="1">The sequence shown here is derived from an EMBL/GenBank/DDBJ whole genome shotgun (WGS) entry which is preliminary data.</text>
</comment>
<organism evidence="1 2">
    <name type="scientific">Pseudoalteromonas luteoviolacea (strain 2ta16)</name>
    <dbReference type="NCBI Taxonomy" id="1353533"/>
    <lineage>
        <taxon>Bacteria</taxon>
        <taxon>Pseudomonadati</taxon>
        <taxon>Pseudomonadota</taxon>
        <taxon>Gammaproteobacteria</taxon>
        <taxon>Alteromonadales</taxon>
        <taxon>Pseudoalteromonadaceae</taxon>
        <taxon>Pseudoalteromonas</taxon>
    </lineage>
</organism>
<protein>
    <recommendedName>
        <fullName evidence="3">DUF2496 domain-containing protein</fullName>
    </recommendedName>
</protein>
<dbReference type="NCBIfam" id="NF008266">
    <property type="entry name" value="PRK11038.1"/>
    <property type="match status" value="1"/>
</dbReference>
<name>V4HX56_PSEL2</name>
<sequence length="59" mass="6775">MNKPTSVEQAPQHVKLAVDLIMLLEQNQVPPQQVLDALEIVKQDYLKKAHTELEQKNQI</sequence>
<evidence type="ECO:0008006" key="3">
    <source>
        <dbReference type="Google" id="ProtNLM"/>
    </source>
</evidence>
<reference evidence="1 2" key="1">
    <citation type="submission" date="2013-07" db="EMBL/GenBank/DDBJ databases">
        <title>Draft genome sequence of Pseudoalteromonas luteoviolacea 2ta16.</title>
        <authorList>
            <person name="Allen E.E."/>
            <person name="Azam F."/>
            <person name="Podell S."/>
        </authorList>
    </citation>
    <scope>NUCLEOTIDE SEQUENCE [LARGE SCALE GENOMIC DNA]</scope>
    <source>
        <strain evidence="1 2">2ta16</strain>
    </source>
</reference>